<dbReference type="GO" id="GO:0008422">
    <property type="term" value="F:beta-glucosidase activity"/>
    <property type="evidence" value="ECO:0007669"/>
    <property type="project" value="TreeGrafter"/>
</dbReference>
<evidence type="ECO:0000259" key="4">
    <source>
        <dbReference type="Pfam" id="PF01915"/>
    </source>
</evidence>
<dbReference type="OrthoDB" id="9781691at2"/>
<dbReference type="SUPFAM" id="SSF51445">
    <property type="entry name" value="(Trans)glycosidases"/>
    <property type="match status" value="1"/>
</dbReference>
<evidence type="ECO:0000259" key="3">
    <source>
        <dbReference type="Pfam" id="PF00933"/>
    </source>
</evidence>
<feature type="domain" description="Glycoside hydrolase family 3 N-terminal" evidence="3">
    <location>
        <begin position="4"/>
        <end position="126"/>
    </location>
</feature>
<dbReference type="Gene3D" id="3.40.50.1700">
    <property type="entry name" value="Glycoside hydrolase family 3 C-terminal domain"/>
    <property type="match status" value="1"/>
</dbReference>
<dbReference type="PANTHER" id="PTHR30620:SF77">
    <property type="entry name" value="LYSOSOMAL BETA GLUCOSIDASE-LIKE"/>
    <property type="match status" value="1"/>
</dbReference>
<dbReference type="Gene3D" id="3.20.20.300">
    <property type="entry name" value="Glycoside hydrolase, family 3, N-terminal domain"/>
    <property type="match status" value="1"/>
</dbReference>
<evidence type="ECO:0000256" key="1">
    <source>
        <dbReference type="ARBA" id="ARBA00022801"/>
    </source>
</evidence>
<dbReference type="AlphaFoldDB" id="A4BDL7"/>
<dbReference type="Gene3D" id="2.60.120.430">
    <property type="entry name" value="Galactose-binding lectin"/>
    <property type="match status" value="1"/>
</dbReference>
<keyword evidence="6" id="KW-0326">Glycosidase</keyword>
<protein>
    <submittedName>
        <fullName evidence="6">Beta-glucosidase-related Glycosidase</fullName>
    </submittedName>
</protein>
<feature type="domain" description="ExoP galactose-binding-like" evidence="5">
    <location>
        <begin position="450"/>
        <end position="590"/>
    </location>
</feature>
<dbReference type="Pfam" id="PF18559">
    <property type="entry name" value="Exop_C"/>
    <property type="match status" value="1"/>
</dbReference>
<gene>
    <name evidence="6" type="ORF">MED297_06414</name>
</gene>
<feature type="non-terminal residue" evidence="6">
    <location>
        <position position="1"/>
    </location>
</feature>
<dbReference type="InterPro" id="IPR036962">
    <property type="entry name" value="Glyco_hydro_3_N_sf"/>
</dbReference>
<dbReference type="InterPro" id="IPR008979">
    <property type="entry name" value="Galactose-bd-like_sf"/>
</dbReference>
<accession>A4BDL7</accession>
<reference evidence="6 7" key="1">
    <citation type="submission" date="2006-02" db="EMBL/GenBank/DDBJ databases">
        <authorList>
            <person name="Pinhassi J."/>
            <person name="Pedros-Alio C."/>
            <person name="Ferriera S."/>
            <person name="Johnson J."/>
            <person name="Kravitz S."/>
            <person name="Halpern A."/>
            <person name="Remington K."/>
            <person name="Beeson K."/>
            <person name="Tran B."/>
            <person name="Rogers Y.-H."/>
            <person name="Friedman R."/>
            <person name="Venter J.C."/>
        </authorList>
    </citation>
    <scope>NUCLEOTIDE SEQUENCE [LARGE SCALE GENOMIC DNA]</scope>
    <source>
        <strain evidence="6 7">MED297</strain>
    </source>
</reference>
<dbReference type="Pfam" id="PF01915">
    <property type="entry name" value="Glyco_hydro_3_C"/>
    <property type="match status" value="1"/>
</dbReference>
<dbReference type="Pfam" id="PF00933">
    <property type="entry name" value="Glyco_hydro_3"/>
    <property type="match status" value="1"/>
</dbReference>
<evidence type="ECO:0000313" key="7">
    <source>
        <dbReference type="Proteomes" id="UP000005953"/>
    </source>
</evidence>
<dbReference type="PANTHER" id="PTHR30620">
    <property type="entry name" value="PERIPLASMIC BETA-GLUCOSIDASE-RELATED"/>
    <property type="match status" value="1"/>
</dbReference>
<keyword evidence="7" id="KW-1185">Reference proteome</keyword>
<dbReference type="Proteomes" id="UP000005953">
    <property type="component" value="Unassembled WGS sequence"/>
</dbReference>
<dbReference type="SUPFAM" id="SSF49785">
    <property type="entry name" value="Galactose-binding domain-like"/>
    <property type="match status" value="1"/>
</dbReference>
<dbReference type="InterPro" id="IPR051915">
    <property type="entry name" value="Cellulose_Degrad_GH3"/>
</dbReference>
<evidence type="ECO:0000313" key="6">
    <source>
        <dbReference type="EMBL" id="EAR09961.1"/>
    </source>
</evidence>
<keyword evidence="1" id="KW-0378">Hydrolase</keyword>
<dbReference type="GO" id="GO:0009251">
    <property type="term" value="P:glucan catabolic process"/>
    <property type="evidence" value="ECO:0007669"/>
    <property type="project" value="TreeGrafter"/>
</dbReference>
<dbReference type="InterPro" id="IPR001764">
    <property type="entry name" value="Glyco_hydro_3_N"/>
</dbReference>
<dbReference type="RefSeq" id="WP_008048568.1">
    <property type="nucleotide sequence ID" value="NZ_CH724155.1"/>
</dbReference>
<evidence type="ECO:0000259" key="5">
    <source>
        <dbReference type="Pfam" id="PF18559"/>
    </source>
</evidence>
<feature type="domain" description="Glycoside hydrolase family 3 C-terminal" evidence="4">
    <location>
        <begin position="167"/>
        <end position="379"/>
    </location>
</feature>
<dbReference type="InterPro" id="IPR041443">
    <property type="entry name" value="Exop_C"/>
</dbReference>
<organism evidence="6 7">
    <name type="scientific">Reinekea blandensis MED297</name>
    <dbReference type="NCBI Taxonomy" id="314283"/>
    <lineage>
        <taxon>Bacteria</taxon>
        <taxon>Pseudomonadati</taxon>
        <taxon>Pseudomonadota</taxon>
        <taxon>Gammaproteobacteria</taxon>
        <taxon>Oceanospirillales</taxon>
        <taxon>Saccharospirillaceae</taxon>
        <taxon>Reinekea</taxon>
    </lineage>
</organism>
<sequence length="784" mass="83927">YLSTEEELINIHGQGYYSSLEAGVQTVMASFNSWNGEKIHGDDYLLSDVLKGKMNFDGFIISDWNGQGQVTGCSNDHCAQAVNAGIDMMMVPQDWKGFITNTIADVNNGLISMDRIDDAVRRILRVKYRAGLFDKPKPSLRLDAGDDSKLATDEMRALAREAVQKSLVLLKDNADLLPLSDDAAILVVGASADSLQNQTGGWTLSWQGTGNSNADFPNGDTILAGLQERIAQGTGSVTFSEDGSGADGSYDVIIAVVGETPYAEGNGDIGKFETMAFADQNPAASQLLADLDVNDPNTPVLTVYVGGRPLWMNPELNLSDAFVSAWLPGSEGKGVADVLFGDVSFTGKLSYSWPAEDCQVPVNTGDGQTPLFALGYGLTADDTATVDLLDETESDRGCGAPDITEAGTTNEPLDIFSSGTAQGDYVMRIGGPANWNGTEVSVDPLATTDTTPNDATETDIVVTTTDGAVQYSAKRARWIGNGQIYLQNNDAETGTDLAPYANSETSIQFRVKVNVAPQSDAVNLSAHCIYPCLGEVNIAPVLSALTVGEWSNVSIPLQCFSGLDVTNINTPFLIWADDAGLDLEIEDVRWMPFTAGSDPDCSSFEPDPAPELTTSTDVYIDGIADTDMFNDPTVWTAKSATDWSGIPGYVTVTEIDRGAGDLALDILYGNHDVAAGPKATVSFPFKTEHNLTALTKVQFDLKVIDYAGATEIWGKMVSPGNLSTGDIVLNSALDTWVTNEIVFADYSAAEIDFSEVGTVLEVLPNWNEAHNDVHFQIDNIRILE</sequence>
<comment type="caution">
    <text evidence="6">The sequence shown here is derived from an EMBL/GenBank/DDBJ whole genome shotgun (WGS) entry which is preliminary data.</text>
</comment>
<dbReference type="InterPro" id="IPR002772">
    <property type="entry name" value="Glyco_hydro_3_C"/>
</dbReference>
<dbReference type="HOGENOM" id="CLU_004542_9_1_6"/>
<dbReference type="InterPro" id="IPR036881">
    <property type="entry name" value="Glyco_hydro_3_C_sf"/>
</dbReference>
<dbReference type="InterPro" id="IPR017853">
    <property type="entry name" value="GH"/>
</dbReference>
<dbReference type="STRING" id="314283.MED297_06414"/>
<evidence type="ECO:0000256" key="2">
    <source>
        <dbReference type="SAM" id="MobiDB-lite"/>
    </source>
</evidence>
<dbReference type="SUPFAM" id="SSF52279">
    <property type="entry name" value="Beta-D-glucan exohydrolase, C-terminal domain"/>
    <property type="match status" value="1"/>
</dbReference>
<name>A4BDL7_9GAMM</name>
<dbReference type="EMBL" id="AAOE01000007">
    <property type="protein sequence ID" value="EAR09961.1"/>
    <property type="molecule type" value="Genomic_DNA"/>
</dbReference>
<proteinExistence type="predicted"/>
<feature type="region of interest" description="Disordered" evidence="2">
    <location>
        <begin position="393"/>
        <end position="414"/>
    </location>
</feature>